<evidence type="ECO:0000256" key="1">
    <source>
        <dbReference type="SAM" id="Phobius"/>
    </source>
</evidence>
<keyword evidence="1" id="KW-0812">Transmembrane</keyword>
<protein>
    <submittedName>
        <fullName evidence="3">DUF2628 domain-containing protein</fullName>
    </submittedName>
</protein>
<evidence type="ECO:0000313" key="4">
    <source>
        <dbReference type="Proteomes" id="UP000782880"/>
    </source>
</evidence>
<dbReference type="AlphaFoldDB" id="A0A921IJJ1"/>
<dbReference type="InterPro" id="IPR039522">
    <property type="entry name" value="RING_finger_1_prok"/>
</dbReference>
<name>A0A921IJJ1_9FIRM</name>
<accession>A0A921IJJ1</accession>
<proteinExistence type="predicted"/>
<dbReference type="EMBL" id="DYVE01000125">
    <property type="protein sequence ID" value="HJG27977.1"/>
    <property type="molecule type" value="Genomic_DNA"/>
</dbReference>
<dbReference type="Pfam" id="PF13240">
    <property type="entry name" value="Zn_Ribbon_1"/>
    <property type="match status" value="1"/>
</dbReference>
<gene>
    <name evidence="3" type="ORF">K8V20_04935</name>
</gene>
<dbReference type="InterPro" id="IPR038587">
    <property type="entry name" value="Ribosomal_eL40_sf"/>
</dbReference>
<evidence type="ECO:0000313" key="3">
    <source>
        <dbReference type="EMBL" id="HJG27977.1"/>
    </source>
</evidence>
<keyword evidence="1" id="KW-1133">Transmembrane helix</keyword>
<dbReference type="Proteomes" id="UP000782880">
    <property type="component" value="Unassembled WGS sequence"/>
</dbReference>
<feature type="non-terminal residue" evidence="3">
    <location>
        <position position="212"/>
    </location>
</feature>
<organism evidence="3 4">
    <name type="scientific">Subdoligranulum variabile</name>
    <dbReference type="NCBI Taxonomy" id="214851"/>
    <lineage>
        <taxon>Bacteria</taxon>
        <taxon>Bacillati</taxon>
        <taxon>Bacillota</taxon>
        <taxon>Clostridia</taxon>
        <taxon>Eubacteriales</taxon>
        <taxon>Oscillospiraceae</taxon>
        <taxon>Subdoligranulum</taxon>
    </lineage>
</organism>
<reference evidence="3" key="2">
    <citation type="submission" date="2021-09" db="EMBL/GenBank/DDBJ databases">
        <authorList>
            <person name="Gilroy R."/>
        </authorList>
    </citation>
    <scope>NUCLEOTIDE SEQUENCE</scope>
    <source>
        <strain evidence="3">ChiBcec21-2208</strain>
    </source>
</reference>
<dbReference type="Gene3D" id="4.10.1060.50">
    <property type="match status" value="1"/>
</dbReference>
<feature type="domain" description="Zinc-ribbon" evidence="2">
    <location>
        <begin position="72"/>
        <end position="90"/>
    </location>
</feature>
<sequence>MARYTGNHCPVCEQVFTDDDDIVVCPDCGTPYHRACWHKVGACMHQSEHASGFEWKPEFGPEAEAAAHAAICPNCGTHNEPGAARCSHCGVPLPRPEDADAQAAQEETGPIYARRPQAGAYPQNPAHGSQSAAGPHIDAYGTGFDGGIYRREVGPDDPIDGIKARHWAIFLGRSPMYYLMQFFRMSETKHRVTFSFSAFFFGPAFLLYRKMW</sequence>
<keyword evidence="1" id="KW-0472">Membrane</keyword>
<reference evidence="3" key="1">
    <citation type="journal article" date="2021" name="PeerJ">
        <title>Extensive microbial diversity within the chicken gut microbiome revealed by metagenomics and culture.</title>
        <authorList>
            <person name="Gilroy R."/>
            <person name="Ravi A."/>
            <person name="Getino M."/>
            <person name="Pursley I."/>
            <person name="Horton D.L."/>
            <person name="Alikhan N.F."/>
            <person name="Baker D."/>
            <person name="Gharbi K."/>
            <person name="Hall N."/>
            <person name="Watson M."/>
            <person name="Adriaenssens E.M."/>
            <person name="Foster-Nyarko E."/>
            <person name="Jarju S."/>
            <person name="Secka A."/>
            <person name="Antonio M."/>
            <person name="Oren A."/>
            <person name="Chaudhuri R.R."/>
            <person name="La Ragione R."/>
            <person name="Hildebrand F."/>
            <person name="Pallen M.J."/>
        </authorList>
    </citation>
    <scope>NUCLEOTIDE SEQUENCE</scope>
    <source>
        <strain evidence="3">ChiBcec21-2208</strain>
    </source>
</reference>
<evidence type="ECO:0000259" key="2">
    <source>
        <dbReference type="Pfam" id="PF13240"/>
    </source>
</evidence>
<feature type="transmembrane region" description="Helical" evidence="1">
    <location>
        <begin position="192"/>
        <end position="208"/>
    </location>
</feature>
<comment type="caution">
    <text evidence="3">The sequence shown here is derived from an EMBL/GenBank/DDBJ whole genome shotgun (WGS) entry which is preliminary data.</text>
</comment>
<dbReference type="InterPro" id="IPR026870">
    <property type="entry name" value="Zinc_ribbon_dom"/>
</dbReference>
<dbReference type="Pfam" id="PF14446">
    <property type="entry name" value="Prok-RING_1"/>
    <property type="match status" value="1"/>
</dbReference>